<dbReference type="EMBL" id="CP144694">
    <property type="protein sequence ID" value="WVZ03290.1"/>
    <property type="molecule type" value="Genomic_DNA"/>
</dbReference>
<gene>
    <name evidence="1" type="ORF">V8G54_024096</name>
</gene>
<sequence>MLRRKENMMWENDRKGNVSGRWLRESLDSSALTFKGIKIWSALNRKFNPISQKLLQKVWACLYIGLKHYRKRGNYLQSIIDGPEAVGKFILPKALSRVFGRG</sequence>
<proteinExistence type="predicted"/>
<dbReference type="AlphaFoldDB" id="A0AAQ3N5U3"/>
<accession>A0AAQ3N5U3</accession>
<evidence type="ECO:0000313" key="1">
    <source>
        <dbReference type="EMBL" id="WVZ03290.1"/>
    </source>
</evidence>
<organism evidence="1 2">
    <name type="scientific">Vigna mungo</name>
    <name type="common">Black gram</name>
    <name type="synonym">Phaseolus mungo</name>
    <dbReference type="NCBI Taxonomy" id="3915"/>
    <lineage>
        <taxon>Eukaryota</taxon>
        <taxon>Viridiplantae</taxon>
        <taxon>Streptophyta</taxon>
        <taxon>Embryophyta</taxon>
        <taxon>Tracheophyta</taxon>
        <taxon>Spermatophyta</taxon>
        <taxon>Magnoliopsida</taxon>
        <taxon>eudicotyledons</taxon>
        <taxon>Gunneridae</taxon>
        <taxon>Pentapetalae</taxon>
        <taxon>rosids</taxon>
        <taxon>fabids</taxon>
        <taxon>Fabales</taxon>
        <taxon>Fabaceae</taxon>
        <taxon>Papilionoideae</taxon>
        <taxon>50 kb inversion clade</taxon>
        <taxon>NPAAA clade</taxon>
        <taxon>indigoferoid/millettioid clade</taxon>
        <taxon>Phaseoleae</taxon>
        <taxon>Vigna</taxon>
    </lineage>
</organism>
<protein>
    <submittedName>
        <fullName evidence="1">Uncharacterized protein</fullName>
    </submittedName>
</protein>
<dbReference type="Proteomes" id="UP001374535">
    <property type="component" value="Chromosome 7"/>
</dbReference>
<evidence type="ECO:0000313" key="2">
    <source>
        <dbReference type="Proteomes" id="UP001374535"/>
    </source>
</evidence>
<name>A0AAQ3N5U3_VIGMU</name>
<keyword evidence="2" id="KW-1185">Reference proteome</keyword>
<reference evidence="1 2" key="1">
    <citation type="journal article" date="2023" name="Life. Sci Alliance">
        <title>Evolutionary insights into 3D genome organization and epigenetic landscape of Vigna mungo.</title>
        <authorList>
            <person name="Junaid A."/>
            <person name="Singh B."/>
            <person name="Bhatia S."/>
        </authorList>
    </citation>
    <scope>NUCLEOTIDE SEQUENCE [LARGE SCALE GENOMIC DNA]</scope>
    <source>
        <strain evidence="1">Urdbean</strain>
    </source>
</reference>